<dbReference type="EMBL" id="CP108164">
    <property type="protein sequence ID" value="WTQ79698.1"/>
    <property type="molecule type" value="Genomic_DNA"/>
</dbReference>
<evidence type="ECO:0000259" key="1">
    <source>
        <dbReference type="PROSITE" id="PS51186"/>
    </source>
</evidence>
<dbReference type="Proteomes" id="UP001622557">
    <property type="component" value="Chromosome"/>
</dbReference>
<protein>
    <submittedName>
        <fullName evidence="2">GNAT family N-acetyltransferase</fullName>
    </submittedName>
</protein>
<proteinExistence type="predicted"/>
<dbReference type="PROSITE" id="PS51186">
    <property type="entry name" value="GNAT"/>
    <property type="match status" value="1"/>
</dbReference>
<gene>
    <name evidence="2" type="ORF">OG350_05005</name>
</gene>
<dbReference type="Gene3D" id="3.40.630.30">
    <property type="match status" value="1"/>
</dbReference>
<evidence type="ECO:0000313" key="2">
    <source>
        <dbReference type="EMBL" id="WTQ79698.1"/>
    </source>
</evidence>
<dbReference type="InterPro" id="IPR016181">
    <property type="entry name" value="Acyl_CoA_acyltransferase"/>
</dbReference>
<organism evidence="2 3">
    <name type="scientific">Streptomyces achromogenes</name>
    <dbReference type="NCBI Taxonomy" id="67255"/>
    <lineage>
        <taxon>Bacteria</taxon>
        <taxon>Bacillati</taxon>
        <taxon>Actinomycetota</taxon>
        <taxon>Actinomycetes</taxon>
        <taxon>Kitasatosporales</taxon>
        <taxon>Streptomycetaceae</taxon>
        <taxon>Streptomyces</taxon>
    </lineage>
</organism>
<dbReference type="SUPFAM" id="SSF55729">
    <property type="entry name" value="Acyl-CoA N-acyltransferases (Nat)"/>
    <property type="match status" value="1"/>
</dbReference>
<evidence type="ECO:0000313" key="3">
    <source>
        <dbReference type="Proteomes" id="UP001622557"/>
    </source>
</evidence>
<feature type="domain" description="N-acetyltransferase" evidence="1">
    <location>
        <begin position="11"/>
        <end position="145"/>
    </location>
</feature>
<keyword evidence="3" id="KW-1185">Reference proteome</keyword>
<sequence length="169" mass="18084">MAPVTGARGLVAFRAPTPQDTLPAWQLARKAPRSGSPSRYSCARWFRDFADTSLVAVAGRDVIGFLIGYRRPDVPDTYCVLRTEVGPHHGTPALGAHLLRAAAEREIARGARFVEGAVPPGDAAGVEAYAQLARWYGAPAHKEALFPSSSPGSDHDEILHRIGPLYGTS</sequence>
<dbReference type="RefSeq" id="WP_405445625.1">
    <property type="nucleotide sequence ID" value="NZ_CP108164.1"/>
</dbReference>
<name>A0ABZ1KGF1_STRAH</name>
<dbReference type="GeneID" id="97279757"/>
<reference evidence="2 3" key="1">
    <citation type="submission" date="2022-10" db="EMBL/GenBank/DDBJ databases">
        <title>The complete genomes of actinobacterial strains from the NBC collection.</title>
        <authorList>
            <person name="Joergensen T.S."/>
            <person name="Alvarez Arevalo M."/>
            <person name="Sterndorff E.B."/>
            <person name="Faurdal D."/>
            <person name="Vuksanovic O."/>
            <person name="Mourched A.-S."/>
            <person name="Charusanti P."/>
            <person name="Shaw S."/>
            <person name="Blin K."/>
            <person name="Weber T."/>
        </authorList>
    </citation>
    <scope>NUCLEOTIDE SEQUENCE [LARGE SCALE GENOMIC DNA]</scope>
    <source>
        <strain evidence="2 3">NBC_00156</strain>
    </source>
</reference>
<accession>A0ABZ1KGF1</accession>
<dbReference type="InterPro" id="IPR000182">
    <property type="entry name" value="GNAT_dom"/>
</dbReference>